<dbReference type="PANTHER" id="PTHR43798">
    <property type="entry name" value="MONOACYLGLYCEROL LIPASE"/>
    <property type="match status" value="1"/>
</dbReference>
<evidence type="ECO:0000259" key="1">
    <source>
        <dbReference type="Pfam" id="PF12697"/>
    </source>
</evidence>
<dbReference type="PRINTS" id="PR00111">
    <property type="entry name" value="ABHYDROLASE"/>
</dbReference>
<dbReference type="GO" id="GO:0016787">
    <property type="term" value="F:hydrolase activity"/>
    <property type="evidence" value="ECO:0007669"/>
    <property type="project" value="UniProtKB-KW"/>
</dbReference>
<gene>
    <name evidence="2" type="ORF">FB458_3948</name>
</gene>
<organism evidence="2 3">
    <name type="scientific">Lapillicoccus jejuensis</name>
    <dbReference type="NCBI Taxonomy" id="402171"/>
    <lineage>
        <taxon>Bacteria</taxon>
        <taxon>Bacillati</taxon>
        <taxon>Actinomycetota</taxon>
        <taxon>Actinomycetes</taxon>
        <taxon>Micrococcales</taxon>
        <taxon>Intrasporangiaceae</taxon>
        <taxon>Lapillicoccus</taxon>
    </lineage>
</organism>
<dbReference type="RefSeq" id="WP_246061407.1">
    <property type="nucleotide sequence ID" value="NZ_BAAAPR010000010.1"/>
</dbReference>
<dbReference type="InterPro" id="IPR050266">
    <property type="entry name" value="AB_hydrolase_sf"/>
</dbReference>
<reference evidence="2 3" key="1">
    <citation type="submission" date="2019-06" db="EMBL/GenBank/DDBJ databases">
        <title>Sequencing the genomes of 1000 actinobacteria strains.</title>
        <authorList>
            <person name="Klenk H.-P."/>
        </authorList>
    </citation>
    <scope>NUCLEOTIDE SEQUENCE [LARGE SCALE GENOMIC DNA]</scope>
    <source>
        <strain evidence="2 3">DSM 18607</strain>
    </source>
</reference>
<keyword evidence="2" id="KW-0378">Hydrolase</keyword>
<keyword evidence="3" id="KW-1185">Reference proteome</keyword>
<protein>
    <submittedName>
        <fullName evidence="2">Alpha-beta hydrolase superfamily lysophospholipase</fullName>
    </submittedName>
</protein>
<evidence type="ECO:0000313" key="2">
    <source>
        <dbReference type="EMBL" id="TQJ10807.1"/>
    </source>
</evidence>
<feature type="domain" description="AB hydrolase-1" evidence="1">
    <location>
        <begin position="13"/>
        <end position="234"/>
    </location>
</feature>
<dbReference type="PANTHER" id="PTHR43798:SF33">
    <property type="entry name" value="HYDROLASE, PUTATIVE (AFU_ORTHOLOGUE AFUA_2G14860)-RELATED"/>
    <property type="match status" value="1"/>
</dbReference>
<dbReference type="EMBL" id="VFMN01000001">
    <property type="protein sequence ID" value="TQJ10807.1"/>
    <property type="molecule type" value="Genomic_DNA"/>
</dbReference>
<dbReference type="Gene3D" id="3.40.50.1820">
    <property type="entry name" value="alpha/beta hydrolase"/>
    <property type="match status" value="1"/>
</dbReference>
<proteinExistence type="predicted"/>
<sequence length="254" mass="27096">MTDPSAGRPRPRVVLVHGSRLSHTQWSPQVRLLEDADLDLVLPDLPGHGARVAEPFTLRRAVGAIAEAVERGDPAAPVVLVGHSLGGYAAMAYAAAFPRRLDGLLLLGSAAVPVGPGAAAYRLVARVTDAVGARRMTRVNDRVLRRLYGDVVEEAIAGGYYFTVTGDAWLEVMARCRPHQLREVTCPVVVAGGRWDQLGVDAHRFARAARDGRVVRIPGAGHAVGFDQPQALADLVREVAEASVRGRDETMGAP</sequence>
<name>A0A542E661_9MICO</name>
<dbReference type="SUPFAM" id="SSF53474">
    <property type="entry name" value="alpha/beta-Hydrolases"/>
    <property type="match status" value="1"/>
</dbReference>
<dbReference type="InterPro" id="IPR029058">
    <property type="entry name" value="AB_hydrolase_fold"/>
</dbReference>
<evidence type="ECO:0000313" key="3">
    <source>
        <dbReference type="Proteomes" id="UP000317893"/>
    </source>
</evidence>
<accession>A0A542E661</accession>
<dbReference type="Proteomes" id="UP000317893">
    <property type="component" value="Unassembled WGS sequence"/>
</dbReference>
<dbReference type="InterPro" id="IPR000073">
    <property type="entry name" value="AB_hydrolase_1"/>
</dbReference>
<dbReference type="GO" id="GO:0016020">
    <property type="term" value="C:membrane"/>
    <property type="evidence" value="ECO:0007669"/>
    <property type="project" value="TreeGrafter"/>
</dbReference>
<comment type="caution">
    <text evidence="2">The sequence shown here is derived from an EMBL/GenBank/DDBJ whole genome shotgun (WGS) entry which is preliminary data.</text>
</comment>
<dbReference type="Pfam" id="PF12697">
    <property type="entry name" value="Abhydrolase_6"/>
    <property type="match status" value="1"/>
</dbReference>
<dbReference type="AlphaFoldDB" id="A0A542E661"/>